<evidence type="ECO:0008006" key="3">
    <source>
        <dbReference type="Google" id="ProtNLM"/>
    </source>
</evidence>
<reference evidence="1" key="1">
    <citation type="submission" date="2017-08" db="EMBL/GenBank/DDBJ databases">
        <authorList>
            <person name="de Groot N.N."/>
        </authorList>
    </citation>
    <scope>NUCLEOTIDE SEQUENCE</scope>
</reference>
<dbReference type="EMBL" id="LT907979">
    <property type="protein sequence ID" value="SOB74296.1"/>
    <property type="molecule type" value="Genomic_DNA"/>
</dbReference>
<proteinExistence type="predicted"/>
<sequence length="365" mass="41339">MKGSVRSLQKPDPVDEKESKEALFITDENKVITDENKGKECFFTRDENWISYLLAHADLREAGLLSKSSALEHYQRFGKQEGRSFDLLPKKEGVVVFSLSHGNCGLMNQLIALAAGMYMAHVLGRDFVCEGFYPQYDDRTRILSLEEILDVEATTSGLRTRMVKVQAELPIVQTINLGCLLQNRKVFYSSLKTLYDTDWPALHIGCPFFYNLDEKDDLVLDVLSLVSRFVFAKTYLDIALSYRPGVDYISVHVRLEDDMLAFLKSLGFSPIQHISKFRKILSSLDRQVPIFVASNLNKEKNTCSFVLQELEKTHKVFYSKSLGQGREIDALVDYLICLGGVSFIGSDQISTFSRIIFCSKTGTKV</sequence>
<dbReference type="Proteomes" id="UP000274850">
    <property type="component" value="Segment"/>
</dbReference>
<protein>
    <recommendedName>
        <fullName evidence="3">O-fucosyltransferase family protein</fullName>
    </recommendedName>
</protein>
<evidence type="ECO:0000313" key="1">
    <source>
        <dbReference type="EMBL" id="SOB74296.1"/>
    </source>
</evidence>
<organism evidence="1">
    <name type="scientific">Cedratvirus lausannensis</name>
    <dbReference type="NCBI Taxonomy" id="2023205"/>
    <lineage>
        <taxon>Viruses</taxon>
        <taxon>Pithoviruses</taxon>
        <taxon>Orthocedratvirinae</taxon>
        <taxon>Alphacedratvirus</taxon>
        <taxon>Alphacedratvirus francolausannense</taxon>
    </lineage>
</organism>
<keyword evidence="2" id="KW-1185">Reference proteome</keyword>
<gene>
    <name evidence="1" type="ORF">BQ9231_00413</name>
</gene>
<dbReference type="Gene3D" id="3.40.50.11350">
    <property type="match status" value="1"/>
</dbReference>
<accession>A0A285PYN6</accession>
<evidence type="ECO:0000313" key="2">
    <source>
        <dbReference type="Proteomes" id="UP000274850"/>
    </source>
</evidence>
<name>A0A285PYN6_9VIRU</name>